<dbReference type="InterPro" id="IPR001460">
    <property type="entry name" value="PCN-bd_Tpept"/>
</dbReference>
<sequence length="737" mass="78307">MFSLGEQGPDHELGERYDGPPARRALSNIARLATAAVAAGVLVAGLALPVVGGGGAAVMEASDELNLKPADLVEPPLAEKTTVLDANGRQIAQFWDVYREVVPLTQVSDVMKTAIISIEDFRFYEHGAIDLEGTARALARNLQSGGVSQGGSSITQQYVKQVLLNAAVTEKEKKRALEASYARKLNELRFAMAVEQKYTKDQILEKYLNIAYFGAGANGVEAAAKRFFGVHASQLNLWQAATLAGAVQLPTATDPEGGKKNRRRLLDRRDTVLDRMAQLGKITKEQAAEAKARKLGYKGTPLPGNCTASPYPYFCVYLREEFLRNPAFGKTEEERARLLYRGGLTIRSTLDPRTQKAAEKAIENHVHATDAPVASEALIQPGTGAIKAMAASRPYGTSARQGEMSYNIVADKAHGGIGGFQAGSTFKTFTLITALKQGMKINDGFTVGNGYRAAGYGDFKNCAGGRIGDPTHTITNDEGEGGFQTLQTGTWHSVNTFFLELERRVGLCPTVQTARSLGVKRADGAPLQEYETFTLGINEMDPVTVANAYAAIAASGKYCAPMVITRITGQNGKVTDYSPRCRQALDPGVADATAHILSGVLTKGTMRAVGGIGRDAAGKTGTTDDQATAWFAGFTPDLAGAVSLGDPRGAVAHKLNGVTIGGRYYGQVFGATIPGPIWKDTFLAALKNVEPTPFPPLDTARFGGCGAACVPDRPAGDQEDEPGGDAVVVTPGVTERR</sequence>
<dbReference type="Gene3D" id="3.40.710.10">
    <property type="entry name" value="DD-peptidase/beta-lactamase superfamily"/>
    <property type="match status" value="1"/>
</dbReference>
<protein>
    <submittedName>
        <fullName evidence="12">Transglycosylase domain-containing protein</fullName>
        <ecNumber evidence="12">2.4.-.-</ecNumber>
    </submittedName>
</protein>
<dbReference type="SUPFAM" id="SSF53955">
    <property type="entry name" value="Lysozyme-like"/>
    <property type="match status" value="1"/>
</dbReference>
<dbReference type="PANTHER" id="PTHR32282:SF33">
    <property type="entry name" value="PEPTIDOGLYCAN GLYCOSYLTRANSFERASE"/>
    <property type="match status" value="1"/>
</dbReference>
<feature type="domain" description="Penicillin-binding protein transpeptidase" evidence="10">
    <location>
        <begin position="378"/>
        <end position="639"/>
    </location>
</feature>
<dbReference type="PANTHER" id="PTHR32282">
    <property type="entry name" value="BINDING PROTEIN TRANSPEPTIDASE, PUTATIVE-RELATED"/>
    <property type="match status" value="1"/>
</dbReference>
<dbReference type="InterPro" id="IPR050396">
    <property type="entry name" value="Glycosyltr_51/Transpeptidase"/>
</dbReference>
<evidence type="ECO:0000256" key="1">
    <source>
        <dbReference type="ARBA" id="ARBA00022645"/>
    </source>
</evidence>
<dbReference type="Proteomes" id="UP001596004">
    <property type="component" value="Unassembled WGS sequence"/>
</dbReference>
<dbReference type="Gene3D" id="1.10.3810.10">
    <property type="entry name" value="Biosynthetic peptidoglycan transglycosylase-like"/>
    <property type="match status" value="1"/>
</dbReference>
<name>A0ABV9CC85_9ACTN</name>
<reference evidence="13" key="1">
    <citation type="journal article" date="2019" name="Int. J. Syst. Evol. Microbiol.">
        <title>The Global Catalogue of Microorganisms (GCM) 10K type strain sequencing project: providing services to taxonomists for standard genome sequencing and annotation.</title>
        <authorList>
            <consortium name="The Broad Institute Genomics Platform"/>
            <consortium name="The Broad Institute Genome Sequencing Center for Infectious Disease"/>
            <person name="Wu L."/>
            <person name="Ma J."/>
        </authorList>
    </citation>
    <scope>NUCLEOTIDE SEQUENCE [LARGE SCALE GENOMIC DNA]</scope>
    <source>
        <strain evidence="13">CGMCC 4.7132</strain>
    </source>
</reference>
<dbReference type="Pfam" id="PF00905">
    <property type="entry name" value="Transpeptidase"/>
    <property type="match status" value="1"/>
</dbReference>
<evidence type="ECO:0000256" key="3">
    <source>
        <dbReference type="ARBA" id="ARBA00022676"/>
    </source>
</evidence>
<proteinExistence type="predicted"/>
<dbReference type="InterPro" id="IPR023346">
    <property type="entry name" value="Lysozyme-like_dom_sf"/>
</dbReference>
<comment type="catalytic activity">
    <reaction evidence="8">
        <text>[GlcNAc-(1-&gt;4)-Mur2Ac(oyl-L-Ala-gamma-D-Glu-L-Lys-D-Ala-D-Ala)](n)-di-trans,octa-cis-undecaprenyl diphosphate + beta-D-GlcNAc-(1-&gt;4)-Mur2Ac(oyl-L-Ala-gamma-D-Glu-L-Lys-D-Ala-D-Ala)-di-trans,octa-cis-undecaprenyl diphosphate = [GlcNAc-(1-&gt;4)-Mur2Ac(oyl-L-Ala-gamma-D-Glu-L-Lys-D-Ala-D-Ala)](n+1)-di-trans,octa-cis-undecaprenyl diphosphate + di-trans,octa-cis-undecaprenyl diphosphate + H(+)</text>
        <dbReference type="Rhea" id="RHEA:23708"/>
        <dbReference type="Rhea" id="RHEA-COMP:9602"/>
        <dbReference type="Rhea" id="RHEA-COMP:9603"/>
        <dbReference type="ChEBI" id="CHEBI:15378"/>
        <dbReference type="ChEBI" id="CHEBI:58405"/>
        <dbReference type="ChEBI" id="CHEBI:60033"/>
        <dbReference type="ChEBI" id="CHEBI:78435"/>
        <dbReference type="EC" id="2.4.99.28"/>
    </reaction>
</comment>
<dbReference type="InterPro" id="IPR001264">
    <property type="entry name" value="Glyco_trans_51"/>
</dbReference>
<dbReference type="GO" id="GO:0016757">
    <property type="term" value="F:glycosyltransferase activity"/>
    <property type="evidence" value="ECO:0007669"/>
    <property type="project" value="UniProtKB-KW"/>
</dbReference>
<keyword evidence="13" id="KW-1185">Reference proteome</keyword>
<evidence type="ECO:0000313" key="12">
    <source>
        <dbReference type="EMBL" id="MFC4530237.1"/>
    </source>
</evidence>
<gene>
    <name evidence="12" type="ORF">ACFO60_05645</name>
</gene>
<organism evidence="12 13">
    <name type="scientific">Sphaerisporangium dianthi</name>
    <dbReference type="NCBI Taxonomy" id="1436120"/>
    <lineage>
        <taxon>Bacteria</taxon>
        <taxon>Bacillati</taxon>
        <taxon>Actinomycetota</taxon>
        <taxon>Actinomycetes</taxon>
        <taxon>Streptosporangiales</taxon>
        <taxon>Streptosporangiaceae</taxon>
        <taxon>Sphaerisporangium</taxon>
    </lineage>
</organism>
<feature type="region of interest" description="Disordered" evidence="9">
    <location>
        <begin position="712"/>
        <end position="737"/>
    </location>
</feature>
<dbReference type="EMBL" id="JBHSFP010000002">
    <property type="protein sequence ID" value="MFC4530237.1"/>
    <property type="molecule type" value="Genomic_DNA"/>
</dbReference>
<comment type="catalytic activity">
    <reaction evidence="7">
        <text>Preferential cleavage: (Ac)2-L-Lys-D-Ala-|-D-Ala. Also transpeptidation of peptidyl-alanyl moieties that are N-acyl substituents of D-alanine.</text>
        <dbReference type="EC" id="3.4.16.4"/>
    </reaction>
</comment>
<dbReference type="EC" id="2.4.-.-" evidence="12"/>
<evidence type="ECO:0000256" key="6">
    <source>
        <dbReference type="ARBA" id="ARBA00023268"/>
    </source>
</evidence>
<dbReference type="SUPFAM" id="SSF56601">
    <property type="entry name" value="beta-lactamase/transpeptidase-like"/>
    <property type="match status" value="1"/>
</dbReference>
<keyword evidence="2" id="KW-0645">Protease</keyword>
<dbReference type="InterPro" id="IPR036950">
    <property type="entry name" value="PBP_transglycosylase"/>
</dbReference>
<dbReference type="Pfam" id="PF00912">
    <property type="entry name" value="Transgly"/>
    <property type="match status" value="1"/>
</dbReference>
<evidence type="ECO:0000256" key="8">
    <source>
        <dbReference type="ARBA" id="ARBA00049902"/>
    </source>
</evidence>
<evidence type="ECO:0000256" key="9">
    <source>
        <dbReference type="SAM" id="MobiDB-lite"/>
    </source>
</evidence>
<keyword evidence="6" id="KW-0511">Multifunctional enzyme</keyword>
<keyword evidence="3 12" id="KW-0328">Glycosyltransferase</keyword>
<dbReference type="InterPro" id="IPR012338">
    <property type="entry name" value="Beta-lactam/transpept-like"/>
</dbReference>
<evidence type="ECO:0000313" key="13">
    <source>
        <dbReference type="Proteomes" id="UP001596004"/>
    </source>
</evidence>
<evidence type="ECO:0000259" key="11">
    <source>
        <dbReference type="Pfam" id="PF00912"/>
    </source>
</evidence>
<evidence type="ECO:0000256" key="5">
    <source>
        <dbReference type="ARBA" id="ARBA00022801"/>
    </source>
</evidence>
<accession>A0ABV9CC85</accession>
<feature type="domain" description="Glycosyl transferase family 51" evidence="11">
    <location>
        <begin position="88"/>
        <end position="276"/>
    </location>
</feature>
<keyword evidence="5" id="KW-0378">Hydrolase</keyword>
<keyword evidence="4 12" id="KW-0808">Transferase</keyword>
<evidence type="ECO:0000256" key="4">
    <source>
        <dbReference type="ARBA" id="ARBA00022679"/>
    </source>
</evidence>
<evidence type="ECO:0000259" key="10">
    <source>
        <dbReference type="Pfam" id="PF00905"/>
    </source>
</evidence>
<dbReference type="RefSeq" id="WP_380837820.1">
    <property type="nucleotide sequence ID" value="NZ_JBHSFP010000002.1"/>
</dbReference>
<evidence type="ECO:0000256" key="7">
    <source>
        <dbReference type="ARBA" id="ARBA00034000"/>
    </source>
</evidence>
<evidence type="ECO:0000256" key="2">
    <source>
        <dbReference type="ARBA" id="ARBA00022670"/>
    </source>
</evidence>
<comment type="caution">
    <text evidence="12">The sequence shown here is derived from an EMBL/GenBank/DDBJ whole genome shotgun (WGS) entry which is preliminary data.</text>
</comment>
<keyword evidence="1" id="KW-0121">Carboxypeptidase</keyword>